<keyword evidence="1" id="KW-1133">Transmembrane helix</keyword>
<dbReference type="EMBL" id="JASCIS010000101">
    <property type="protein sequence ID" value="MDI3424359.1"/>
    <property type="molecule type" value="Genomic_DNA"/>
</dbReference>
<accession>A0ABT6TBH2</accession>
<feature type="transmembrane region" description="Helical" evidence="1">
    <location>
        <begin position="77"/>
        <end position="95"/>
    </location>
</feature>
<keyword evidence="1" id="KW-0812">Transmembrane</keyword>
<dbReference type="RefSeq" id="WP_282540177.1">
    <property type="nucleotide sequence ID" value="NZ_JASCIS010000101.1"/>
</dbReference>
<keyword evidence="1" id="KW-0472">Membrane</keyword>
<evidence type="ECO:0000313" key="3">
    <source>
        <dbReference type="Proteomes" id="UP001237105"/>
    </source>
</evidence>
<evidence type="ECO:0000256" key="1">
    <source>
        <dbReference type="SAM" id="Phobius"/>
    </source>
</evidence>
<evidence type="ECO:0000313" key="2">
    <source>
        <dbReference type="EMBL" id="MDI3424359.1"/>
    </source>
</evidence>
<keyword evidence="3" id="KW-1185">Reference proteome</keyword>
<protein>
    <submittedName>
        <fullName evidence="2">DUF4345 domain-containing protein</fullName>
    </submittedName>
</protein>
<organism evidence="2 3">
    <name type="scientific">Streptomyces luteolus</name>
    <dbReference type="NCBI Taxonomy" id="3043615"/>
    <lineage>
        <taxon>Bacteria</taxon>
        <taxon>Bacillati</taxon>
        <taxon>Actinomycetota</taxon>
        <taxon>Actinomycetes</taxon>
        <taxon>Kitasatosporales</taxon>
        <taxon>Streptomycetaceae</taxon>
        <taxon>Streptomyces</taxon>
    </lineage>
</organism>
<dbReference type="Pfam" id="PF14248">
    <property type="entry name" value="DUF4345"/>
    <property type="match status" value="1"/>
</dbReference>
<sequence length="145" mass="15660">MTKARWLKWLCLAMAYACMAIGIYHVVLGVASVPGAESAGATVDSRERFYNAIFFGFGLSWLWVARRSPIPANLVRALTAVFLLGGIGRVLSLAVHGMPHWFQIPLTVLELGLPPVYFWLASADERAAAARTGLSDADATAARTP</sequence>
<name>A0ABT6TBH2_9ACTN</name>
<gene>
    <name evidence="2" type="ORF">QIT00_38605</name>
</gene>
<proteinExistence type="predicted"/>
<feature type="transmembrane region" description="Helical" evidence="1">
    <location>
        <begin position="101"/>
        <end position="121"/>
    </location>
</feature>
<feature type="transmembrane region" description="Helical" evidence="1">
    <location>
        <begin position="7"/>
        <end position="28"/>
    </location>
</feature>
<comment type="caution">
    <text evidence="2">The sequence shown here is derived from an EMBL/GenBank/DDBJ whole genome shotgun (WGS) entry which is preliminary data.</text>
</comment>
<dbReference type="Proteomes" id="UP001237105">
    <property type="component" value="Unassembled WGS sequence"/>
</dbReference>
<dbReference type="InterPro" id="IPR025597">
    <property type="entry name" value="DUF4345"/>
</dbReference>
<reference evidence="2 3" key="1">
    <citation type="submission" date="2023-05" db="EMBL/GenBank/DDBJ databases">
        <title>Draft genome sequence of Streptomyces sp. B-S-A12 isolated from a cave soil in Thailand.</title>
        <authorList>
            <person name="Chamroensaksri N."/>
            <person name="Muangham S."/>
        </authorList>
    </citation>
    <scope>NUCLEOTIDE SEQUENCE [LARGE SCALE GENOMIC DNA]</scope>
    <source>
        <strain evidence="2 3">B-S-A12</strain>
    </source>
</reference>
<feature type="transmembrane region" description="Helical" evidence="1">
    <location>
        <begin position="48"/>
        <end position="65"/>
    </location>
</feature>